<protein>
    <recommendedName>
        <fullName evidence="3">Lipoprotein</fullName>
    </recommendedName>
</protein>
<comment type="caution">
    <text evidence="1">The sequence shown here is derived from an EMBL/GenBank/DDBJ whole genome shotgun (WGS) entry which is preliminary data.</text>
</comment>
<dbReference type="EMBL" id="BAEP01000075">
    <property type="protein sequence ID" value="GAC26227.1"/>
    <property type="molecule type" value="Genomic_DNA"/>
</dbReference>
<dbReference type="PROSITE" id="PS51257">
    <property type="entry name" value="PROKAR_LIPOPROTEIN"/>
    <property type="match status" value="1"/>
</dbReference>
<reference evidence="1 2" key="1">
    <citation type="journal article" date="2017" name="Antonie Van Leeuwenhoek">
        <title>Rhizobium rhizosphaerae sp. nov., a novel species isolated from rice rhizosphere.</title>
        <authorList>
            <person name="Zhao J.J."/>
            <person name="Zhang J."/>
            <person name="Zhang R.J."/>
            <person name="Zhang C.W."/>
            <person name="Yin H.Q."/>
            <person name="Zhang X.X."/>
        </authorList>
    </citation>
    <scope>NUCLEOTIDE SEQUENCE [LARGE SCALE GENOMIC DNA]</scope>
    <source>
        <strain evidence="1 2">KMM 241</strain>
    </source>
</reference>
<dbReference type="AlphaFoldDB" id="K6Z768"/>
<dbReference type="Proteomes" id="UP000006263">
    <property type="component" value="Unassembled WGS sequence"/>
</dbReference>
<gene>
    <name evidence="1" type="ORF">GMES_3954</name>
</gene>
<name>K6Z768_9ALTE</name>
<evidence type="ECO:0000313" key="2">
    <source>
        <dbReference type="Proteomes" id="UP000006263"/>
    </source>
</evidence>
<proteinExistence type="predicted"/>
<sequence length="39" mass="4427">MDDKGGILAAFIIFAAACFSADRHWSYSQRFLYARKVAE</sequence>
<organism evidence="1 2">
    <name type="scientific">Paraglaciecola mesophila KMM 241</name>
    <dbReference type="NCBI Taxonomy" id="1128912"/>
    <lineage>
        <taxon>Bacteria</taxon>
        <taxon>Pseudomonadati</taxon>
        <taxon>Pseudomonadota</taxon>
        <taxon>Gammaproteobacteria</taxon>
        <taxon>Alteromonadales</taxon>
        <taxon>Alteromonadaceae</taxon>
        <taxon>Paraglaciecola</taxon>
    </lineage>
</organism>
<evidence type="ECO:0000313" key="1">
    <source>
        <dbReference type="EMBL" id="GAC26227.1"/>
    </source>
</evidence>
<accession>K6Z768</accession>
<evidence type="ECO:0008006" key="3">
    <source>
        <dbReference type="Google" id="ProtNLM"/>
    </source>
</evidence>